<protein>
    <submittedName>
        <fullName evidence="17">Replicase</fullName>
    </submittedName>
</protein>
<dbReference type="PROSITE" id="PS50802">
    <property type="entry name" value="OTU"/>
    <property type="match status" value="1"/>
</dbReference>
<name>A0AA48P7E1_9VIRU</name>
<dbReference type="SUPFAM" id="SSF56672">
    <property type="entry name" value="DNA/RNA polymerases"/>
    <property type="match status" value="1"/>
</dbReference>
<keyword evidence="4" id="KW-0507">mRNA processing</keyword>
<comment type="catalytic activity">
    <reaction evidence="11">
        <text>ATP + H2O = ADP + phosphate + H(+)</text>
        <dbReference type="Rhea" id="RHEA:13065"/>
        <dbReference type="ChEBI" id="CHEBI:15377"/>
        <dbReference type="ChEBI" id="CHEBI:15378"/>
        <dbReference type="ChEBI" id="CHEBI:30616"/>
        <dbReference type="ChEBI" id="CHEBI:43474"/>
        <dbReference type="ChEBI" id="CHEBI:456216"/>
        <dbReference type="EC" id="3.6.4.13"/>
    </reaction>
</comment>
<feature type="domain" description="OTU" evidence="14">
    <location>
        <begin position="1237"/>
        <end position="1344"/>
    </location>
</feature>
<dbReference type="GO" id="GO:0003724">
    <property type="term" value="F:RNA helicase activity"/>
    <property type="evidence" value="ECO:0007669"/>
    <property type="project" value="UniProtKB-EC"/>
</dbReference>
<keyword evidence="5" id="KW-0808">Transferase</keyword>
<dbReference type="PROSITE" id="PS51657">
    <property type="entry name" value="PSRV_HELICASE"/>
    <property type="match status" value="1"/>
</dbReference>
<dbReference type="InterPro" id="IPR029063">
    <property type="entry name" value="SAM-dependent_MTases_sf"/>
</dbReference>
<dbReference type="InterPro" id="IPR002877">
    <property type="entry name" value="RNA_MeTrfase_FtsJ_dom"/>
</dbReference>
<feature type="domain" description="Alphavirus-like MT" evidence="16">
    <location>
        <begin position="81"/>
        <end position="300"/>
    </location>
</feature>
<dbReference type="InterPro" id="IPR003323">
    <property type="entry name" value="OTU_dom"/>
</dbReference>
<dbReference type="GO" id="GO:0033645">
    <property type="term" value="C:host cell endomembrane system"/>
    <property type="evidence" value="ECO:0007669"/>
    <property type="project" value="UniProtKB-SubCell"/>
</dbReference>
<dbReference type="Gene3D" id="3.90.70.80">
    <property type="match status" value="1"/>
</dbReference>
<evidence type="ECO:0000256" key="10">
    <source>
        <dbReference type="ARBA" id="ARBA00023042"/>
    </source>
</evidence>
<accession>A0AA48P7E1</accession>
<evidence type="ECO:0000259" key="13">
    <source>
        <dbReference type="PROSITE" id="PS50507"/>
    </source>
</evidence>
<dbReference type="InterPro" id="IPR002588">
    <property type="entry name" value="Alphavirus-like_MT_dom"/>
</dbReference>
<keyword evidence="7" id="KW-0547">Nucleotide-binding</keyword>
<dbReference type="PROSITE" id="PS50507">
    <property type="entry name" value="RDRP_SSRNA_POS"/>
    <property type="match status" value="1"/>
</dbReference>
<dbReference type="SUPFAM" id="SSF52540">
    <property type="entry name" value="P-loop containing nucleoside triphosphate hydrolases"/>
    <property type="match status" value="1"/>
</dbReference>
<keyword evidence="7" id="KW-0067">ATP-binding</keyword>
<dbReference type="EMBL" id="BK061607">
    <property type="protein sequence ID" value="DBA11535.1"/>
    <property type="molecule type" value="Genomic_RNA"/>
</dbReference>
<feature type="region of interest" description="Disordered" evidence="12">
    <location>
        <begin position="910"/>
        <end position="933"/>
    </location>
</feature>
<organism evidence="17">
    <name type="scientific">Rabai virus</name>
    <dbReference type="NCBI Taxonomy" id="2970909"/>
    <lineage>
        <taxon>Viruses</taxon>
        <taxon>Riboviria</taxon>
        <taxon>Negevirus</taxon>
    </lineage>
</organism>
<dbReference type="GO" id="GO:0003968">
    <property type="term" value="F:RNA-directed RNA polymerase activity"/>
    <property type="evidence" value="ECO:0007669"/>
    <property type="project" value="InterPro"/>
</dbReference>
<evidence type="ECO:0000256" key="3">
    <source>
        <dbReference type="ARBA" id="ARBA00022562"/>
    </source>
</evidence>
<evidence type="ECO:0000259" key="15">
    <source>
        <dbReference type="PROSITE" id="PS51657"/>
    </source>
</evidence>
<evidence type="ECO:0000313" key="17">
    <source>
        <dbReference type="EMBL" id="DBA11535.1"/>
    </source>
</evidence>
<dbReference type="Pfam" id="PF01728">
    <property type="entry name" value="FtsJ"/>
    <property type="match status" value="1"/>
</dbReference>
<feature type="compositionally biased region" description="Pro residues" evidence="12">
    <location>
        <begin position="919"/>
        <end position="929"/>
    </location>
</feature>
<keyword evidence="10" id="KW-0506">mRNA capping</keyword>
<dbReference type="GO" id="GO:0005524">
    <property type="term" value="F:ATP binding"/>
    <property type="evidence" value="ECO:0007669"/>
    <property type="project" value="UniProtKB-KW"/>
</dbReference>
<evidence type="ECO:0000259" key="16">
    <source>
        <dbReference type="PROSITE" id="PS51743"/>
    </source>
</evidence>
<evidence type="ECO:0000256" key="8">
    <source>
        <dbReference type="ARBA" id="ARBA00022884"/>
    </source>
</evidence>
<evidence type="ECO:0000256" key="11">
    <source>
        <dbReference type="ARBA" id="ARBA00047984"/>
    </source>
</evidence>
<dbReference type="InterPro" id="IPR001788">
    <property type="entry name" value="RNA-dep_RNA_pol_alsuvir"/>
</dbReference>
<evidence type="ECO:0000256" key="9">
    <source>
        <dbReference type="ARBA" id="ARBA00022953"/>
    </source>
</evidence>
<proteinExistence type="predicted"/>
<evidence type="ECO:0000256" key="12">
    <source>
        <dbReference type="SAM" id="MobiDB-lite"/>
    </source>
</evidence>
<dbReference type="GO" id="GO:0032259">
    <property type="term" value="P:methylation"/>
    <property type="evidence" value="ECO:0007669"/>
    <property type="project" value="InterPro"/>
</dbReference>
<dbReference type="InterPro" id="IPR027417">
    <property type="entry name" value="P-loop_NTPase"/>
</dbReference>
<dbReference type="InterPro" id="IPR038765">
    <property type="entry name" value="Papain-like_cys_pep_sf"/>
</dbReference>
<sequence>MADILASIGATDAFSFKNYTTKQILGGHNTILGSIVDREVETVAATIATNRANKPLIILPQALDIDQRNSLTSAFPAYNLQFDNDTVNVHGVAAAVTKLSYRLHLDSIGYHRHTAIENKGYDSDNRKYDDYVCIIGGDPAKQVVERNVGVHCCNPLLSLKDSARKTERDERVRRLVDSAANKKDYESVERCRLADKYFNSDSVTCSRLAQECYRTARYAVAVHSTYDISLAQLGDIMQKKKCRMLRGNMMFDSAILYSNSGCIPGINAHYRKDDKTIVFTFEDDNSLNYRHDYATYISYFTTNHFYSTDMKNLFQIEMLENRLGVQYFKVVMIAHTPPCIDVMSHSVWYSAMRGKTVLTIITPRLDHVAQGRSKWWWRWGLFNKQRRQLIDCTTPKNSDSYDGVFEVRYALVETPLVERLRSFAYASTEVKFKDKEIFAYLKSVMSEVYFGNEIVRRKVPIAHDVMVNLAMAVYVEIYAQKYDMGKVMQQLIMDINSDRSLSTKSLLGKLFHSRPSAFDSEIWPLLGAGYAHQFLWWWKKSPEQYKKLLVPADEFSVHVQSPQSLISVIELKMVRAMGCIKKKVYDATGVEGVLKFDYETPRKFSYCPVAYAVLGDEYCNLIASNLKRNFQIQTSTDEVRDVLNLRVDLRAGCKPVLTGGKLHADTTTLRLTRARQYYEDSTNHDALKVKAMETLLTSAVQSGRWSLALSGLRSPSDVVLALRFVHQEALSIVPRVQPLVTLQTLGCDELDMTAVSKLVTRSYDRSVLYSLVLVDYNCELDNVVDPKCALYAVENLTAVGGNAVVCVPLCDVIRPEVFVIVVRIARYFKDFTIFRDAQWYMASEVLYLQFKERIVPIGDYVNTDMADYDMTYLKVGGIVKGCVERLISDLYRAADGYAVPTVDDTTVHPYFKPTAPADTPDPPETPPPTYQESGKQDMVALCASVRDLPVADTDEYRDCSYRQKLKLHSLLVDLPIMEVSHVLELGSAPGTWSLLLCSKYSGTATTIHLVSHADGLRYPESTLQKLRTYANVVTLEQDVLTYLSTVSSIPDRSLVVCDVASANSWTDDFLHVRIASLIATSVRMESQLVMKIPNVHSDNVDVILQQLSKAYSCVYLTKPLGSRARSTEVYCIAHNGSPKNTIEPVAAVRSRCEEAMRTLVLNKKVNAVEVPTLDVVENYFRPALASVKSTVANVQESVVPSEQPTVPTGKRETTATTTAKDNTEVPIEFAHLDTMTCTILSTVPDGQCCYNALTQGNCRNLKELKSKLLDAAKVYMSRDDFAAYKAKIDKDEWGDIDDLQAFASAFAVQVVVYDYHNMQLRKFGTGNPVRVRYSDNHYDAILCCPYNQVGVRDHTLPPSLFPVNVFKTWFNDTLLTDSAQSVVGNKFAAKVLGTIMGVFSSGYTYLDEVARHIVVMQQVCDMHAKCNFDHFVEACARVPTDETLTMVVFNDQRYLSLLSTFVANNGLSLEGIYHPMIFTSGYLAFKVNRVISEDNPPVSPTLSASYQFNHVTQCKHCESVNTWAVGPLYYQTITQTYSTCKHSLATIIPTSNPPKSVKTYSFRSIDGCNSDIDIENDNVIIAVRFLSVTKIDPKTMRVKLPVFKKYLREHQPFAEYLVIDIRGTTNSEEYVTAIQPYCTTLYVRSYTTPGTKDEHRFQPQAVVPITLTNKRKNAMYECAEMMRYEKYRVACETAKYAEQHRPYLPPWTRYNMPRVTLSSSKVAIIDFTTGRYMLSNVDFDIGTPFVCGYSYEKRAMIDLFMLFAPDGKPIPTPNIGYVAVTKDCKIFNSDTMYAAISKRTGDMDKIGDVHICYIDGAPGVGKTRYILQNHDTSDDSLRCVVLSVSRQSAESFRSKAMAMFPMSEKVARLRYRTLDSFIINYTEEVYPHVTELWIDEGVMEHPGKLLWAALLCGAEKLFVVGDKAQIPFIDRDQSRSLTHHDILSIKPDEQRRTTSDPYYTSYRVPQDIAACLNYHRFYPLSIRTANSTLTSINLHSVQGSYNFRTRTWEGRHVAPLIDMENNIDSDTVVLVYKQDDKAVVKSALARKNMRNAVHTIHEFQGSEAKKIILIRLSPKPNPVYDQRPQIVVGITRHTHQFLYITTDQSDLMCKTLLGTWYDINAIKKTLVDKLSGGGVLAGARQNKQFPEYDVEYSYEKTYDMLKQNKVLRDLVVANRGHNIIPVRPCLRPLEVPSYTEHFVPTQLVANPLTILQEFIDAMIPGGSTRIMRFDSRRIEEEHMHVTSSCSVRDTYRSMGANKPDSMSSSLRTCCPTAVNDTLRQFLKAYGERNGGVPDYGGVRDDWVMSSDMVDTFCDAYLVERDALSIYENREIDINVDSIEDWLAGKPQTVLRLIETDEDYSIFDKNLSVYNMMLKRLPKIVTDAEAAVKNKSPQTILYQCQKVNAIFSPVVREMKARLIAALRKDKVIATDMSIDELEELMSYRFPPSIMTQYARSLEGDIGKFDKSQELLALYFELKMMLKLGFPQKYVALWTYMHVYTRMLARHVGFSAFVHYQRKSGDAMTFLGNTMFLMAVVAMTYGVNVVRHSICWFAGDDYYIISKSDVDLSDAVLKFAMSFNLEMKVMTKRTPYFCSKFFVPTSTNKWKIIPDLVKTVVKLGRHDLVNSSHAAEFRQSLKDLYRDFINFSYVPYLSSCLADRYKPYGAELIYRAIYTVIFDDDQWKNLYYVADNDIIDEKRGFSLKDF</sequence>
<dbReference type="InterPro" id="IPR007094">
    <property type="entry name" value="RNA-dir_pol_PSvirus"/>
</dbReference>
<comment type="subcellular location">
    <subcellularLocation>
        <location evidence="2">Host endomembrane system</location>
        <topology evidence="2">Peripheral membrane protein</topology>
    </subcellularLocation>
    <subcellularLocation>
        <location evidence="1">Host nucleus</location>
    </subcellularLocation>
</comment>
<dbReference type="GO" id="GO:0006351">
    <property type="term" value="P:DNA-templated transcription"/>
    <property type="evidence" value="ECO:0007669"/>
    <property type="project" value="InterPro"/>
</dbReference>
<dbReference type="GO" id="GO:0039694">
    <property type="term" value="P:viral RNA genome replication"/>
    <property type="evidence" value="ECO:0007669"/>
    <property type="project" value="InterPro"/>
</dbReference>
<keyword evidence="9" id="KW-0693">Viral RNA replication</keyword>
<dbReference type="SUPFAM" id="SSF53335">
    <property type="entry name" value="S-adenosyl-L-methionine-dependent methyltransferases"/>
    <property type="match status" value="1"/>
</dbReference>
<keyword evidence="3" id="KW-1048">Host nucleus</keyword>
<dbReference type="GO" id="GO:0003723">
    <property type="term" value="F:RNA binding"/>
    <property type="evidence" value="ECO:0007669"/>
    <property type="project" value="UniProtKB-KW"/>
</dbReference>
<evidence type="ECO:0000256" key="5">
    <source>
        <dbReference type="ARBA" id="ARBA00022679"/>
    </source>
</evidence>
<evidence type="ECO:0000259" key="14">
    <source>
        <dbReference type="PROSITE" id="PS50802"/>
    </source>
</evidence>
<dbReference type="GO" id="GO:0016556">
    <property type="term" value="P:mRNA modification"/>
    <property type="evidence" value="ECO:0007669"/>
    <property type="project" value="InterPro"/>
</dbReference>
<keyword evidence="6" id="KW-0548">Nucleotidyltransferase</keyword>
<dbReference type="Gene3D" id="3.40.50.150">
    <property type="entry name" value="Vaccinia Virus protein VP39"/>
    <property type="match status" value="1"/>
</dbReference>
<dbReference type="GO" id="GO:0008174">
    <property type="term" value="F:mRNA methyltransferase activity"/>
    <property type="evidence" value="ECO:0007669"/>
    <property type="project" value="UniProtKB-UniRule"/>
</dbReference>
<evidence type="ECO:0000256" key="7">
    <source>
        <dbReference type="ARBA" id="ARBA00022840"/>
    </source>
</evidence>
<feature type="domain" description="(+)RNA virus helicase C-terminal" evidence="15">
    <location>
        <begin position="1785"/>
        <end position="2133"/>
    </location>
</feature>
<dbReference type="InterPro" id="IPR027351">
    <property type="entry name" value="(+)RNA_virus_helicase_core_dom"/>
</dbReference>
<dbReference type="Gene3D" id="3.40.50.300">
    <property type="entry name" value="P-loop containing nucleotide triphosphate hydrolases"/>
    <property type="match status" value="2"/>
</dbReference>
<dbReference type="GO" id="GO:0006370">
    <property type="term" value="P:7-methylguanosine mRNA capping"/>
    <property type="evidence" value="ECO:0007669"/>
    <property type="project" value="UniProtKB-KW"/>
</dbReference>
<evidence type="ECO:0000256" key="6">
    <source>
        <dbReference type="ARBA" id="ARBA00022695"/>
    </source>
</evidence>
<dbReference type="GO" id="GO:0042025">
    <property type="term" value="C:host cell nucleus"/>
    <property type="evidence" value="ECO:0007669"/>
    <property type="project" value="UniProtKB-SubCell"/>
</dbReference>
<keyword evidence="8" id="KW-0694">RNA-binding</keyword>
<evidence type="ECO:0000256" key="2">
    <source>
        <dbReference type="ARBA" id="ARBA00004531"/>
    </source>
</evidence>
<dbReference type="Pfam" id="PF01443">
    <property type="entry name" value="Viral_helicase1"/>
    <property type="match status" value="1"/>
</dbReference>
<reference evidence="17" key="1">
    <citation type="journal article" date="2021" name="Microorganisms">
        <title>Uncovering the Worldwide Diversity and Evolution of the Virome of the Mosquitoes Aedes aegypti and Aedes albopictus.</title>
        <authorList>
            <person name="Parry R."/>
            <person name="James M.E."/>
            <person name="Asgari S."/>
        </authorList>
    </citation>
    <scope>NUCLEOTIDE SEQUENCE</scope>
    <source>
        <strain evidence="17">K4</strain>
    </source>
</reference>
<dbReference type="PROSITE" id="PS51743">
    <property type="entry name" value="ALPHAVIRUS_MT"/>
    <property type="match status" value="1"/>
</dbReference>
<evidence type="ECO:0000256" key="4">
    <source>
        <dbReference type="ARBA" id="ARBA00022664"/>
    </source>
</evidence>
<evidence type="ECO:0000256" key="1">
    <source>
        <dbReference type="ARBA" id="ARBA00004147"/>
    </source>
</evidence>
<dbReference type="Pfam" id="PF01660">
    <property type="entry name" value="Vmethyltransf"/>
    <property type="match status" value="1"/>
</dbReference>
<dbReference type="SUPFAM" id="SSF54001">
    <property type="entry name" value="Cysteine proteinases"/>
    <property type="match status" value="1"/>
</dbReference>
<dbReference type="Pfam" id="PF00978">
    <property type="entry name" value="RdRP_2"/>
    <property type="match status" value="1"/>
</dbReference>
<dbReference type="InterPro" id="IPR043502">
    <property type="entry name" value="DNA/RNA_pol_sf"/>
</dbReference>
<reference evidence="17" key="2">
    <citation type="submission" date="2022-07" db="EMBL/GenBank/DDBJ databases">
        <authorList>
            <person name="Parry R.H."/>
        </authorList>
    </citation>
    <scope>NUCLEOTIDE SEQUENCE</scope>
    <source>
        <strain evidence="17">K4</strain>
    </source>
</reference>
<dbReference type="CDD" id="cd22744">
    <property type="entry name" value="OTU"/>
    <property type="match status" value="1"/>
</dbReference>
<feature type="domain" description="RdRp catalytic" evidence="13">
    <location>
        <begin position="2453"/>
        <end position="2568"/>
    </location>
</feature>